<accession>A0ABX1GN61</accession>
<dbReference type="InterPro" id="IPR036388">
    <property type="entry name" value="WH-like_DNA-bd_sf"/>
</dbReference>
<evidence type="ECO:0000256" key="2">
    <source>
        <dbReference type="ARBA" id="ARBA00023125"/>
    </source>
</evidence>
<dbReference type="PROSITE" id="PS00622">
    <property type="entry name" value="HTH_LUXR_1"/>
    <property type="match status" value="1"/>
</dbReference>
<dbReference type="SUPFAM" id="SSF46894">
    <property type="entry name" value="C-terminal effector domain of the bipartite response regulators"/>
    <property type="match status" value="1"/>
</dbReference>
<keyword evidence="1" id="KW-0805">Transcription regulation</keyword>
<keyword evidence="3" id="KW-0804">Transcription</keyword>
<keyword evidence="2" id="KW-0238">DNA-binding</keyword>
<dbReference type="PRINTS" id="PR00038">
    <property type="entry name" value="HTHLUXR"/>
</dbReference>
<dbReference type="EMBL" id="JAAWWL010000001">
    <property type="protein sequence ID" value="NKI30490.1"/>
    <property type="molecule type" value="Genomic_DNA"/>
</dbReference>
<organism evidence="5 6">
    <name type="scientific">Croceivirga thetidis</name>
    <dbReference type="NCBI Taxonomy" id="2721623"/>
    <lineage>
        <taxon>Bacteria</taxon>
        <taxon>Pseudomonadati</taxon>
        <taxon>Bacteroidota</taxon>
        <taxon>Flavobacteriia</taxon>
        <taxon>Flavobacteriales</taxon>
        <taxon>Flavobacteriaceae</taxon>
        <taxon>Croceivirga</taxon>
    </lineage>
</organism>
<dbReference type="Proteomes" id="UP000718451">
    <property type="component" value="Unassembled WGS sequence"/>
</dbReference>
<evidence type="ECO:0000259" key="4">
    <source>
        <dbReference type="PROSITE" id="PS50043"/>
    </source>
</evidence>
<dbReference type="PANTHER" id="PTHR44688:SF16">
    <property type="entry name" value="DNA-BINDING TRANSCRIPTIONAL ACTIVATOR DEVR_DOSR"/>
    <property type="match status" value="1"/>
</dbReference>
<reference evidence="5 6" key="1">
    <citation type="submission" date="2020-04" db="EMBL/GenBank/DDBJ databases">
        <authorList>
            <person name="Yoon J."/>
        </authorList>
    </citation>
    <scope>NUCLEOTIDE SEQUENCE [LARGE SCALE GENOMIC DNA]</scope>
    <source>
        <strain evidence="5 6">DJ-13</strain>
    </source>
</reference>
<comment type="caution">
    <text evidence="5">The sequence shown here is derived from an EMBL/GenBank/DDBJ whole genome shotgun (WGS) entry which is preliminary data.</text>
</comment>
<sequence>MLNFRKILFMKTIGYILVFVFISSSLQGQEVTTDKIISSFSDEAYKELSLSEWKKFKNFELKLSNFDEQDKEQQLRGYVRDSLQILGVKLMAVKLLDEKKLLNKDLSENPEYYVSLLDELRGSDIPKSEYLFLEEKMAYLNQAELQNQLVQSRWLNLGLLSLCLCLGYLTYYWRNGVRKSIPAELSKQEITVRNLILQGKSNKEIANELFISLSTVKSHITNLYAKLNVANRQELFQKSTGAST</sequence>
<evidence type="ECO:0000313" key="5">
    <source>
        <dbReference type="EMBL" id="NKI30490.1"/>
    </source>
</evidence>
<name>A0ABX1GN61_9FLAO</name>
<dbReference type="PANTHER" id="PTHR44688">
    <property type="entry name" value="DNA-BINDING TRANSCRIPTIONAL ACTIVATOR DEVR_DOSR"/>
    <property type="match status" value="1"/>
</dbReference>
<dbReference type="Gene3D" id="1.10.10.10">
    <property type="entry name" value="Winged helix-like DNA-binding domain superfamily/Winged helix DNA-binding domain"/>
    <property type="match status" value="1"/>
</dbReference>
<dbReference type="Pfam" id="PF00196">
    <property type="entry name" value="GerE"/>
    <property type="match status" value="1"/>
</dbReference>
<evidence type="ECO:0000313" key="6">
    <source>
        <dbReference type="Proteomes" id="UP000718451"/>
    </source>
</evidence>
<evidence type="ECO:0000256" key="1">
    <source>
        <dbReference type="ARBA" id="ARBA00023015"/>
    </source>
</evidence>
<protein>
    <submittedName>
        <fullName evidence="5">Helix-turn-helix transcriptional regulator</fullName>
    </submittedName>
</protein>
<keyword evidence="6" id="KW-1185">Reference proteome</keyword>
<dbReference type="PROSITE" id="PS50043">
    <property type="entry name" value="HTH_LUXR_2"/>
    <property type="match status" value="1"/>
</dbReference>
<dbReference type="CDD" id="cd06170">
    <property type="entry name" value="LuxR_C_like"/>
    <property type="match status" value="1"/>
</dbReference>
<feature type="domain" description="HTH luxR-type" evidence="4">
    <location>
        <begin position="178"/>
        <end position="243"/>
    </location>
</feature>
<evidence type="ECO:0000256" key="3">
    <source>
        <dbReference type="ARBA" id="ARBA00023163"/>
    </source>
</evidence>
<dbReference type="InterPro" id="IPR000792">
    <property type="entry name" value="Tscrpt_reg_LuxR_C"/>
</dbReference>
<dbReference type="InterPro" id="IPR016032">
    <property type="entry name" value="Sig_transdc_resp-reg_C-effctor"/>
</dbReference>
<dbReference type="SMART" id="SM00421">
    <property type="entry name" value="HTH_LUXR"/>
    <property type="match status" value="1"/>
</dbReference>
<gene>
    <name evidence="5" type="ORF">HCU67_00925</name>
</gene>
<proteinExistence type="predicted"/>